<reference evidence="8 9" key="1">
    <citation type="submission" date="2019-03" db="EMBL/GenBank/DDBJ databases">
        <title>Ramlibacter rhizophilus CCTCC AB2015357, whole genome shotgun sequence.</title>
        <authorList>
            <person name="Zhang X."/>
            <person name="Feng G."/>
            <person name="Zhu H."/>
        </authorList>
    </citation>
    <scope>NUCLEOTIDE SEQUENCE [LARGE SCALE GENOMIC DNA]</scope>
    <source>
        <strain evidence="8 9">CCTCC AB2015357</strain>
    </source>
</reference>
<feature type="active site" description="Proton donor" evidence="6">
    <location>
        <position position="113"/>
    </location>
</feature>
<evidence type="ECO:0000256" key="6">
    <source>
        <dbReference type="PIRSR" id="PIRSR617867-1"/>
    </source>
</evidence>
<dbReference type="AlphaFoldDB" id="A0A4Z0C120"/>
<dbReference type="RefSeq" id="WP_135283092.1">
    <property type="nucleotide sequence ID" value="NZ_SMLL01000001.1"/>
</dbReference>
<dbReference type="InterPro" id="IPR017867">
    <property type="entry name" value="Tyr_phospatase_low_mol_wt"/>
</dbReference>
<dbReference type="PANTHER" id="PTHR11717:SF31">
    <property type="entry name" value="LOW MOLECULAR WEIGHT PROTEIN-TYROSINE-PHOSPHATASE ETP-RELATED"/>
    <property type="match status" value="1"/>
</dbReference>
<dbReference type="InterPro" id="IPR050438">
    <property type="entry name" value="LMW_PTPase"/>
</dbReference>
<protein>
    <recommendedName>
        <fullName evidence="2">protein-tyrosine-phosphatase</fullName>
        <ecNumber evidence="2">3.1.3.48</ecNumber>
    </recommendedName>
</protein>
<dbReference type="PRINTS" id="PR00719">
    <property type="entry name" value="LMWPTPASE"/>
</dbReference>
<evidence type="ECO:0000256" key="1">
    <source>
        <dbReference type="ARBA" id="ARBA00011063"/>
    </source>
</evidence>
<gene>
    <name evidence="8" type="ORF">EZ242_00135</name>
</gene>
<sequence>MNKILVVCEGNICRSPMAQGLLAQAMPQAQVQSAGLGAMVGWPADEQAVRLMAERGVTLRAHRAQQINSVLCIASELVLVMDTEQRQRVEDMYPQVRGRVFRVAEHLKQDVPDPYRQGELAFREALALIDAGTTEWLLRIQRL</sequence>
<evidence type="ECO:0000256" key="2">
    <source>
        <dbReference type="ARBA" id="ARBA00013064"/>
    </source>
</evidence>
<organism evidence="8 9">
    <name type="scientific">Ramlibacter rhizophilus</name>
    <dbReference type="NCBI Taxonomy" id="1781167"/>
    <lineage>
        <taxon>Bacteria</taxon>
        <taxon>Pseudomonadati</taxon>
        <taxon>Pseudomonadota</taxon>
        <taxon>Betaproteobacteria</taxon>
        <taxon>Burkholderiales</taxon>
        <taxon>Comamonadaceae</taxon>
        <taxon>Ramlibacter</taxon>
    </lineage>
</organism>
<dbReference type="SUPFAM" id="SSF52788">
    <property type="entry name" value="Phosphotyrosine protein phosphatases I"/>
    <property type="match status" value="1"/>
</dbReference>
<dbReference type="SMART" id="SM00226">
    <property type="entry name" value="LMWPc"/>
    <property type="match status" value="1"/>
</dbReference>
<evidence type="ECO:0000256" key="3">
    <source>
        <dbReference type="ARBA" id="ARBA00022801"/>
    </source>
</evidence>
<dbReference type="GO" id="GO:0004725">
    <property type="term" value="F:protein tyrosine phosphatase activity"/>
    <property type="evidence" value="ECO:0007669"/>
    <property type="project" value="UniProtKB-EC"/>
</dbReference>
<comment type="caution">
    <text evidence="8">The sequence shown here is derived from an EMBL/GenBank/DDBJ whole genome shotgun (WGS) entry which is preliminary data.</text>
</comment>
<dbReference type="Pfam" id="PF01451">
    <property type="entry name" value="LMWPc"/>
    <property type="match status" value="1"/>
</dbReference>
<keyword evidence="3" id="KW-0378">Hydrolase</keyword>
<comment type="catalytic activity">
    <reaction evidence="5">
        <text>O-phospho-L-tyrosyl-[protein] + H2O = L-tyrosyl-[protein] + phosphate</text>
        <dbReference type="Rhea" id="RHEA:10684"/>
        <dbReference type="Rhea" id="RHEA-COMP:10136"/>
        <dbReference type="Rhea" id="RHEA-COMP:20101"/>
        <dbReference type="ChEBI" id="CHEBI:15377"/>
        <dbReference type="ChEBI" id="CHEBI:43474"/>
        <dbReference type="ChEBI" id="CHEBI:46858"/>
        <dbReference type="ChEBI" id="CHEBI:61978"/>
        <dbReference type="EC" id="3.1.3.48"/>
    </reaction>
</comment>
<dbReference type="Proteomes" id="UP000297564">
    <property type="component" value="Unassembled WGS sequence"/>
</dbReference>
<evidence type="ECO:0000313" key="8">
    <source>
        <dbReference type="EMBL" id="TFZ04210.1"/>
    </source>
</evidence>
<feature type="domain" description="Phosphotyrosine protein phosphatase I" evidence="7">
    <location>
        <begin position="2"/>
        <end position="139"/>
    </location>
</feature>
<dbReference type="CDD" id="cd16343">
    <property type="entry name" value="LMWPTP"/>
    <property type="match status" value="1"/>
</dbReference>
<dbReference type="InterPro" id="IPR036196">
    <property type="entry name" value="Ptyr_pPase_sf"/>
</dbReference>
<feature type="active site" evidence="6">
    <location>
        <position position="14"/>
    </location>
</feature>
<evidence type="ECO:0000313" key="9">
    <source>
        <dbReference type="Proteomes" id="UP000297564"/>
    </source>
</evidence>
<proteinExistence type="inferred from homology"/>
<dbReference type="OrthoDB" id="9784339at2"/>
<dbReference type="InterPro" id="IPR023485">
    <property type="entry name" value="Ptyr_pPase"/>
</dbReference>
<evidence type="ECO:0000256" key="5">
    <source>
        <dbReference type="ARBA" id="ARBA00051722"/>
    </source>
</evidence>
<feature type="active site" description="Nucleophile" evidence="6">
    <location>
        <position position="8"/>
    </location>
</feature>
<dbReference type="Gene3D" id="3.40.50.2300">
    <property type="match status" value="1"/>
</dbReference>
<comment type="similarity">
    <text evidence="1">Belongs to the low molecular weight phosphotyrosine protein phosphatase family.</text>
</comment>
<dbReference type="EC" id="3.1.3.48" evidence="2"/>
<evidence type="ECO:0000259" key="7">
    <source>
        <dbReference type="SMART" id="SM00226"/>
    </source>
</evidence>
<name>A0A4Z0C120_9BURK</name>
<dbReference type="PANTHER" id="PTHR11717">
    <property type="entry name" value="LOW MOLECULAR WEIGHT PROTEIN TYROSINE PHOSPHATASE"/>
    <property type="match status" value="1"/>
</dbReference>
<keyword evidence="9" id="KW-1185">Reference proteome</keyword>
<accession>A0A4Z0C120</accession>
<dbReference type="EMBL" id="SMLL01000001">
    <property type="protein sequence ID" value="TFZ04210.1"/>
    <property type="molecule type" value="Genomic_DNA"/>
</dbReference>
<evidence type="ECO:0000256" key="4">
    <source>
        <dbReference type="ARBA" id="ARBA00022912"/>
    </source>
</evidence>
<keyword evidence="4" id="KW-0904">Protein phosphatase</keyword>